<comment type="caution">
    <text evidence="8">The sequence shown here is derived from an EMBL/GenBank/DDBJ whole genome shotgun (WGS) entry which is preliminary data.</text>
</comment>
<dbReference type="OrthoDB" id="21292at2759"/>
<keyword evidence="9" id="KW-1185">Reference proteome</keyword>
<name>A0A8H6SR88_9AGAR</name>
<evidence type="ECO:0000256" key="3">
    <source>
        <dbReference type="ARBA" id="ARBA00022989"/>
    </source>
</evidence>
<feature type="transmembrane region" description="Helical" evidence="7">
    <location>
        <begin position="229"/>
        <end position="252"/>
    </location>
</feature>
<keyword evidence="3 7" id="KW-1133">Transmembrane helix</keyword>
<dbReference type="Gene3D" id="1.50.40.10">
    <property type="entry name" value="Mitochondrial carrier domain"/>
    <property type="match status" value="1"/>
</dbReference>
<keyword evidence="4 5" id="KW-0472">Membrane</keyword>
<dbReference type="Proteomes" id="UP000636479">
    <property type="component" value="Unassembled WGS sequence"/>
</dbReference>
<feature type="transmembrane region" description="Helical" evidence="7">
    <location>
        <begin position="115"/>
        <end position="139"/>
    </location>
</feature>
<evidence type="ECO:0000256" key="7">
    <source>
        <dbReference type="SAM" id="Phobius"/>
    </source>
</evidence>
<dbReference type="InterPro" id="IPR018108">
    <property type="entry name" value="MCP_transmembrane"/>
</dbReference>
<reference evidence="8" key="1">
    <citation type="submission" date="2020-05" db="EMBL/GenBank/DDBJ databases">
        <title>Mycena genomes resolve the evolution of fungal bioluminescence.</title>
        <authorList>
            <person name="Tsai I.J."/>
        </authorList>
    </citation>
    <scope>NUCLEOTIDE SEQUENCE</scope>
    <source>
        <strain evidence="8">171206Taipei</strain>
    </source>
</reference>
<dbReference type="AlphaFoldDB" id="A0A8H6SR88"/>
<protein>
    <submittedName>
        <fullName evidence="8">Uncharacterized protein</fullName>
    </submittedName>
</protein>
<keyword evidence="6" id="KW-0813">Transport</keyword>
<dbReference type="PROSITE" id="PS50920">
    <property type="entry name" value="SOLCAR"/>
    <property type="match status" value="1"/>
</dbReference>
<comment type="similarity">
    <text evidence="6">Belongs to the mitochondrial carrier (TC 2.A.29) family.</text>
</comment>
<dbReference type="GO" id="GO:0016020">
    <property type="term" value="C:membrane"/>
    <property type="evidence" value="ECO:0007669"/>
    <property type="project" value="UniProtKB-SubCell"/>
</dbReference>
<evidence type="ECO:0000256" key="5">
    <source>
        <dbReference type="PROSITE-ProRule" id="PRU00282"/>
    </source>
</evidence>
<feature type="repeat" description="Solcar" evidence="5">
    <location>
        <begin position="5"/>
        <end position="106"/>
    </location>
</feature>
<proteinExistence type="inferred from homology"/>
<dbReference type="GeneID" id="59345009"/>
<dbReference type="Pfam" id="PF00153">
    <property type="entry name" value="Mito_carr"/>
    <property type="match status" value="1"/>
</dbReference>
<organism evidence="8 9">
    <name type="scientific">Mycena indigotica</name>
    <dbReference type="NCBI Taxonomy" id="2126181"/>
    <lineage>
        <taxon>Eukaryota</taxon>
        <taxon>Fungi</taxon>
        <taxon>Dikarya</taxon>
        <taxon>Basidiomycota</taxon>
        <taxon>Agaricomycotina</taxon>
        <taxon>Agaricomycetes</taxon>
        <taxon>Agaricomycetidae</taxon>
        <taxon>Agaricales</taxon>
        <taxon>Marasmiineae</taxon>
        <taxon>Mycenaceae</taxon>
        <taxon>Mycena</taxon>
    </lineage>
</organism>
<gene>
    <name evidence="8" type="ORF">MIND_00573000</name>
</gene>
<sequence length="363" mass="40130">MGFIDDLVAELLSSLFSTVFTFAVGMPFLGVLVRYRANYTPHRLQLPDDDQTPPADEVVTSYLGVMRRVYRVEGWAGFYKGLVPAVLTTMLTPLAQMPFKMILSLFDAPRGGETLSYIVVVYTILWICVFPLLAVLLLLPMQILTYRAITTQHHLPFFARSPKPAFNALLSTLERQKPYLLYLTPGLALSNILLSLTAVLGGLPVQMLVMLMVDPRGREETAERLKRHLPFIILAGVVAFIILLLLLTPLRLMRVRLALQRREAAEATKPAADIPDAPLMLSEPVINLRTAPDHGDAEQLPVCLAARLFPGHRRRGGPRRLVARVVDRGIAVAYVPYGGQYGAGAVVHCAVVVELGEDARETT</sequence>
<evidence type="ECO:0000256" key="4">
    <source>
        <dbReference type="ARBA" id="ARBA00023136"/>
    </source>
</evidence>
<evidence type="ECO:0000313" key="8">
    <source>
        <dbReference type="EMBL" id="KAF7303442.1"/>
    </source>
</evidence>
<feature type="transmembrane region" description="Helical" evidence="7">
    <location>
        <begin position="76"/>
        <end position="95"/>
    </location>
</feature>
<evidence type="ECO:0000256" key="6">
    <source>
        <dbReference type="RuleBase" id="RU000488"/>
    </source>
</evidence>
<comment type="subcellular location">
    <subcellularLocation>
        <location evidence="1">Membrane</location>
        <topology evidence="1">Multi-pass membrane protein</topology>
    </subcellularLocation>
</comment>
<dbReference type="RefSeq" id="XP_037220414.1">
    <property type="nucleotide sequence ID" value="XM_037362493.1"/>
</dbReference>
<dbReference type="EMBL" id="JACAZF010000005">
    <property type="protein sequence ID" value="KAF7303442.1"/>
    <property type="molecule type" value="Genomic_DNA"/>
</dbReference>
<keyword evidence="2 5" id="KW-0812">Transmembrane</keyword>
<evidence type="ECO:0000313" key="9">
    <source>
        <dbReference type="Proteomes" id="UP000636479"/>
    </source>
</evidence>
<dbReference type="SUPFAM" id="SSF103506">
    <property type="entry name" value="Mitochondrial carrier"/>
    <property type="match status" value="1"/>
</dbReference>
<accession>A0A8H6SR88</accession>
<feature type="transmembrane region" description="Helical" evidence="7">
    <location>
        <begin position="179"/>
        <end position="209"/>
    </location>
</feature>
<evidence type="ECO:0000256" key="2">
    <source>
        <dbReference type="ARBA" id="ARBA00022692"/>
    </source>
</evidence>
<feature type="transmembrane region" description="Helical" evidence="7">
    <location>
        <begin position="12"/>
        <end position="33"/>
    </location>
</feature>
<dbReference type="InterPro" id="IPR023395">
    <property type="entry name" value="MCP_dom_sf"/>
</dbReference>
<evidence type="ECO:0000256" key="1">
    <source>
        <dbReference type="ARBA" id="ARBA00004141"/>
    </source>
</evidence>